<reference evidence="5" key="1">
    <citation type="submission" date="2010-08" db="EMBL/GenBank/DDBJ databases">
        <authorList>
            <consortium name="Caenorhabditis japonica Sequencing Consortium"/>
            <person name="Wilson R.K."/>
        </authorList>
    </citation>
    <scope>NUCLEOTIDE SEQUENCE [LARGE SCALE GENOMIC DNA]</scope>
    <source>
        <strain evidence="5">DF5081</strain>
    </source>
</reference>
<evidence type="ECO:0000313" key="4">
    <source>
        <dbReference type="EnsemblMetazoa" id="CJA19103.1"/>
    </source>
</evidence>
<dbReference type="InterPro" id="IPR023631">
    <property type="entry name" value="Amidase_dom"/>
</dbReference>
<evidence type="ECO:0000259" key="3">
    <source>
        <dbReference type="Pfam" id="PF01425"/>
    </source>
</evidence>
<sequence length="486" mass="54592">MWSRSAAVQSFQDRRAKGFARFETTSDPVNLVGDGRIVGGNSNKEEIQNTFKAILALDLEPLRQSLQSEQYNAYTVLCAFVWRAMKIQKEINCLTEVIVEAFQTAEALDQEYFRTGKAKKSLYGLPFSVKSNFHVKGYDVTVGLAKLLDQPKGTTTPFVEFLTGQGAVPFCLTNVPQGLLSYVSSNPLYGTTKNPWDFTRTPGGSSGGEAALMAAGGSAFGIGSDLAGSLRIPASFCGLVSLKPTQDRLYVTDTHGGLPGRGRLGLSFGFYTRTVQEQDYLLRLIIGNPEYRQLCPESSKARLEETTETDKKPVLGYFVNDGFNPVVPSNRRAVEETVQKLREQGYQCVEFKLEDVDKQFQPYVVANMLFRNVMLDNGAYMSEMYAGEQYDEYMKLFIRLIRYKQNCVVRWLAHYVAMPAARLLVSKRLASLGTAHNSSIEDVRQNQENTDLYKLRWNRYWRLLGIDALICPAFISELFFCILSSR</sequence>
<keyword evidence="2" id="KW-0378">Hydrolase</keyword>
<dbReference type="PANTHER" id="PTHR45847">
    <property type="entry name" value="FATTY ACID AMIDE HYDROLASE"/>
    <property type="match status" value="1"/>
</dbReference>
<dbReference type="Pfam" id="PF01425">
    <property type="entry name" value="Amidase"/>
    <property type="match status" value="1"/>
</dbReference>
<feature type="domain" description="Amidase" evidence="3">
    <location>
        <begin position="77"/>
        <end position="475"/>
    </location>
</feature>
<evidence type="ECO:0000256" key="2">
    <source>
        <dbReference type="ARBA" id="ARBA00022801"/>
    </source>
</evidence>
<dbReference type="Gene3D" id="3.90.1300.10">
    <property type="entry name" value="Amidase signature (AS) domain"/>
    <property type="match status" value="1"/>
</dbReference>
<organism evidence="4 5">
    <name type="scientific">Caenorhabditis japonica</name>
    <dbReference type="NCBI Taxonomy" id="281687"/>
    <lineage>
        <taxon>Eukaryota</taxon>
        <taxon>Metazoa</taxon>
        <taxon>Ecdysozoa</taxon>
        <taxon>Nematoda</taxon>
        <taxon>Chromadorea</taxon>
        <taxon>Rhabditida</taxon>
        <taxon>Rhabditina</taxon>
        <taxon>Rhabditomorpha</taxon>
        <taxon>Rhabditoidea</taxon>
        <taxon>Rhabditidae</taxon>
        <taxon>Peloderinae</taxon>
        <taxon>Caenorhabditis</taxon>
    </lineage>
</organism>
<comment type="similarity">
    <text evidence="1">Belongs to the amidase family.</text>
</comment>
<dbReference type="GO" id="GO:0017064">
    <property type="term" value="F:fatty acid amide hydrolase activity"/>
    <property type="evidence" value="ECO:0007669"/>
    <property type="project" value="TreeGrafter"/>
</dbReference>
<dbReference type="InterPro" id="IPR020556">
    <property type="entry name" value="Amidase_CS"/>
</dbReference>
<dbReference type="PANTHER" id="PTHR45847:SF1">
    <property type="entry name" value="MONOGLYCERIDE LIPASE FAAH-4"/>
    <property type="match status" value="1"/>
</dbReference>
<protein>
    <submittedName>
        <fullName evidence="4">Amidase domain-containing protein</fullName>
    </submittedName>
</protein>
<dbReference type="InterPro" id="IPR036928">
    <property type="entry name" value="AS_sf"/>
</dbReference>
<dbReference type="GO" id="GO:0009062">
    <property type="term" value="P:fatty acid catabolic process"/>
    <property type="evidence" value="ECO:0007669"/>
    <property type="project" value="TreeGrafter"/>
</dbReference>
<dbReference type="Proteomes" id="UP000005237">
    <property type="component" value="Unassembled WGS sequence"/>
</dbReference>
<dbReference type="SUPFAM" id="SSF75304">
    <property type="entry name" value="Amidase signature (AS) enzymes"/>
    <property type="match status" value="1"/>
</dbReference>
<evidence type="ECO:0000313" key="5">
    <source>
        <dbReference type="Proteomes" id="UP000005237"/>
    </source>
</evidence>
<name>A0A8R1E3L4_CAEJA</name>
<evidence type="ECO:0000256" key="1">
    <source>
        <dbReference type="ARBA" id="ARBA00009199"/>
    </source>
</evidence>
<dbReference type="FunFam" id="3.90.1300.10:FF:000003">
    <property type="entry name" value="Amidase signature enzyme"/>
    <property type="match status" value="1"/>
</dbReference>
<reference evidence="4" key="2">
    <citation type="submission" date="2022-06" db="UniProtKB">
        <authorList>
            <consortium name="EnsemblMetazoa"/>
        </authorList>
    </citation>
    <scope>IDENTIFICATION</scope>
    <source>
        <strain evidence="4">DF5081</strain>
    </source>
</reference>
<keyword evidence="5" id="KW-1185">Reference proteome</keyword>
<dbReference type="PROSITE" id="PS00571">
    <property type="entry name" value="AMIDASES"/>
    <property type="match status" value="1"/>
</dbReference>
<dbReference type="GO" id="GO:0004040">
    <property type="term" value="F:amidase activity"/>
    <property type="evidence" value="ECO:0007669"/>
    <property type="project" value="TreeGrafter"/>
</dbReference>
<accession>A0A8R1E3L4</accession>
<dbReference type="AlphaFoldDB" id="A0A8R1E3L4"/>
<proteinExistence type="inferred from homology"/>
<dbReference type="EnsemblMetazoa" id="CJA19103.1">
    <property type="protein sequence ID" value="CJA19103.1"/>
    <property type="gene ID" value="WBGene00138306"/>
</dbReference>
<dbReference type="InterPro" id="IPR052096">
    <property type="entry name" value="Endocannabinoid_amidase"/>
</dbReference>